<reference evidence="2 3" key="1">
    <citation type="journal article" name="Sci. Rep.">
        <title>Telomere-to-telomere assembled and centromere annotated genomes of the two main subspecies of the button mushroom Agaricus bisporus reveal especially polymorphic chromosome ends.</title>
        <authorList>
            <person name="Sonnenberg A.S.M."/>
            <person name="Sedaghat-Telgerd N."/>
            <person name="Lavrijssen B."/>
            <person name="Ohm R.A."/>
            <person name="Hendrickx P.M."/>
            <person name="Scholtmeijer K."/>
            <person name="Baars J.J.P."/>
            <person name="van Peer A."/>
        </authorList>
    </citation>
    <scope>NUCLEOTIDE SEQUENCE [LARGE SCALE GENOMIC DNA]</scope>
    <source>
        <strain evidence="2 3">H119_p4</strain>
    </source>
</reference>
<feature type="region of interest" description="Disordered" evidence="1">
    <location>
        <begin position="1181"/>
        <end position="1260"/>
    </location>
</feature>
<dbReference type="Pfam" id="PF18759">
    <property type="entry name" value="Plavaka"/>
    <property type="match status" value="1"/>
</dbReference>
<dbReference type="InterPro" id="IPR041078">
    <property type="entry name" value="Plavaka"/>
</dbReference>
<evidence type="ECO:0000313" key="2">
    <source>
        <dbReference type="EMBL" id="KAF7761009.1"/>
    </source>
</evidence>
<protein>
    <submittedName>
        <fullName evidence="2">Uncharacterized protein</fullName>
    </submittedName>
</protein>
<organism evidence="2 3">
    <name type="scientific">Agaricus bisporus var. burnettii</name>
    <dbReference type="NCBI Taxonomy" id="192524"/>
    <lineage>
        <taxon>Eukaryota</taxon>
        <taxon>Fungi</taxon>
        <taxon>Dikarya</taxon>
        <taxon>Basidiomycota</taxon>
        <taxon>Agaricomycotina</taxon>
        <taxon>Agaricomycetes</taxon>
        <taxon>Agaricomycetidae</taxon>
        <taxon>Agaricales</taxon>
        <taxon>Agaricineae</taxon>
        <taxon>Agaricaceae</taxon>
        <taxon>Agaricus</taxon>
    </lineage>
</organism>
<dbReference type="EMBL" id="JABXXO010000014">
    <property type="protein sequence ID" value="KAF7761009.1"/>
    <property type="molecule type" value="Genomic_DNA"/>
</dbReference>
<dbReference type="Proteomes" id="UP000629468">
    <property type="component" value="Unassembled WGS sequence"/>
</dbReference>
<evidence type="ECO:0000313" key="3">
    <source>
        <dbReference type="Proteomes" id="UP000629468"/>
    </source>
</evidence>
<gene>
    <name evidence="2" type="ORF">Agabi119p4_10418</name>
</gene>
<comment type="caution">
    <text evidence="2">The sequence shown here is derived from an EMBL/GenBank/DDBJ whole genome shotgun (WGS) entry which is preliminary data.</text>
</comment>
<feature type="compositionally biased region" description="Polar residues" evidence="1">
    <location>
        <begin position="69"/>
        <end position="79"/>
    </location>
</feature>
<dbReference type="AlphaFoldDB" id="A0A8H7C1I3"/>
<feature type="region of interest" description="Disordered" evidence="1">
    <location>
        <begin position="799"/>
        <end position="818"/>
    </location>
</feature>
<accession>A0A8H7C1I3</accession>
<feature type="compositionally biased region" description="Acidic residues" evidence="1">
    <location>
        <begin position="1181"/>
        <end position="1222"/>
    </location>
</feature>
<name>A0A8H7C1I3_AGABI</name>
<proteinExistence type="predicted"/>
<sequence length="1260" mass="145450">MFECLAPSCKFSAKSRQGRTHHQFKCPLYQEQTRTLLQDVQLQDVGSKRKNQNSDVRVGLRKVARAHQQDISGGRTSNIRPADPEPESTQIADASTVIMDDNDQPGTSQAMSIPPNEHSQIIHSQSLVGEGELYPTRSGRRRRQPQWFQDMVPSLPTPIPHMPPPLLSPGPSPPASVITNVQEYTTSFYETQPNGLGLYRSYTKHVEIDPESEQTLDDLCDAPTLSVSKMPHRRTILNSMLGGASESNGPYKNTTTMKLISWFTRTKGSLTLHAMDDLVKNVIQADDFQVEHLKGFNAKREAKRILTTNFPDFLKEAGWLEGSVELKLPPERKSDCSREIDAKTVRIGGIYYRPLTEIMKAAFQDENARDFHYSPFKLYHKKDEDSDPERVYTEAYNSNAFIDEDEKLQKSPRDPNCNHNRAVAAMIFHSDETRLANFGDASLWPIYCFFGNQSKYSRSKPSNHAAHHVAYIPSLPDTISENYLKQFERSPSAAALTHLKRDLMHAIWKLLLDDEFVAAYEHGIAIKCADGIERQLYPRILSYSADYPEKVLLATIRYLGTCPCVRCDIEKKDIDALGSKIDLERRKSVRKDDEARQKRIESARKKIFRSGERLNGKVVENILKPLSEVPTRNAFSERLSQFGFQFHQVFVPDLLHEFELGVWKAAFTHLVRLLYCENANSVTDLDERFRQTPRFGRDTIRRFHSNASAMKQLAARDFEDLLQCAMPVFEDLFPDDDHNKIILDLLFVLSCWHALAKLRMQTTLTLHLLQQCTQALGYYLRKFVREVCSAYEAHELDREAESRHRRESREVIKGKEKDRSGSTRIRTFNLFTIKLHSLGDYVEAIKKYGPSDGMSTQVGELEHRQVKRHYARTNKRFDFPLQIAKHQQRERILLKLTKRQGSANSLAIPFEDSEPLPSTSPNVHYDMSSSKQHHIQLTTWISDVDHADDPAFKNFLPKLQDHVLSRMDEEYQPGKEYSQSERNRVAFAGNRLYMHKYLRVNFTTYDGRRSQDSINPRTCPDIMTFATTENKENDHPYCYARVLGIFHAEVFHRTGEFSAGDFQKIDFLWVRWFLYDTDSPGGFESRRPHRLSFYHYYEDDAFGFLDPNYVLRAAHIIPAFEFGHHNILTRQLNDEDNDWRFYYVNMFVDCDMFMRFIGGAIGHIATAVPIVQNFELVDDYGDDDINNTDEDEDENEDAEVEEDEEVEEEDEEVEEEEEELNSDNEPNNHPDEYGPEDGENEEWIDEELVIPEDDGYGAYD</sequence>
<feature type="region of interest" description="Disordered" evidence="1">
    <location>
        <begin position="66"/>
        <end position="88"/>
    </location>
</feature>
<feature type="compositionally biased region" description="Acidic residues" evidence="1">
    <location>
        <begin position="1233"/>
        <end position="1260"/>
    </location>
</feature>
<evidence type="ECO:0000256" key="1">
    <source>
        <dbReference type="SAM" id="MobiDB-lite"/>
    </source>
</evidence>